<dbReference type="PROSITE" id="PS51257">
    <property type="entry name" value="PROKAR_LIPOPROTEIN"/>
    <property type="match status" value="1"/>
</dbReference>
<dbReference type="Proteomes" id="UP001570511">
    <property type="component" value="Unassembled WGS sequence"/>
</dbReference>
<evidence type="ECO:0000313" key="2">
    <source>
        <dbReference type="EMBL" id="MFA1610884.1"/>
    </source>
</evidence>
<protein>
    <submittedName>
        <fullName evidence="2">Uncharacterized protein</fullName>
    </submittedName>
</protein>
<reference evidence="2 3" key="1">
    <citation type="submission" date="2024-08" db="EMBL/GenBank/DDBJ databases">
        <title>Halobellus sp. MBLA0158 whole genome sequence.</title>
        <authorList>
            <person name="Hwang C.Y."/>
            <person name="Cho E.-S."/>
            <person name="Seo M.-J."/>
        </authorList>
    </citation>
    <scope>NUCLEOTIDE SEQUENCE [LARGE SCALE GENOMIC DNA]</scope>
    <source>
        <strain evidence="2 3">MBLA0158</strain>
    </source>
</reference>
<name>A0ABD5MB51_9EURY</name>
<comment type="caution">
    <text evidence="2">The sequence shown here is derived from an EMBL/GenBank/DDBJ whole genome shotgun (WGS) entry which is preliminary data.</text>
</comment>
<dbReference type="RefSeq" id="WP_372388718.1">
    <property type="nucleotide sequence ID" value="NZ_JBGNYA010000001.1"/>
</dbReference>
<dbReference type="AlphaFoldDB" id="A0ABD5MB51"/>
<evidence type="ECO:0000256" key="1">
    <source>
        <dbReference type="SAM" id="MobiDB-lite"/>
    </source>
</evidence>
<evidence type="ECO:0000313" key="3">
    <source>
        <dbReference type="Proteomes" id="UP001570511"/>
    </source>
</evidence>
<proteinExistence type="predicted"/>
<keyword evidence="3" id="KW-1185">Reference proteome</keyword>
<sequence length="203" mass="21654">MRRRELLSFVPALLAGSLSGCLDGVGAGTPSTGTTPEPLPPSGYGSLSEFDAGDPFETRQIGEPSPAHHHRIVVWNDDSERRPVSLRLRDVSTDDVVFAFEPTFPAYGTLLVEVFRRSDYVLDVDPPTDDGRLLGIRRDFVDCNDSATHVAVRPDSSVRARVVSTAVACDVGSATVEESDSESQTGSTSAPAEPSGTPTPTPR</sequence>
<feature type="region of interest" description="Disordered" evidence="1">
    <location>
        <begin position="172"/>
        <end position="203"/>
    </location>
</feature>
<gene>
    <name evidence="2" type="ORF">OS889_07705</name>
</gene>
<dbReference type="EMBL" id="JBGNYA010000001">
    <property type="protein sequence ID" value="MFA1610884.1"/>
    <property type="molecule type" value="Genomic_DNA"/>
</dbReference>
<organism evidence="2 3">
    <name type="scientific">Halobellus rubicundus</name>
    <dbReference type="NCBI Taxonomy" id="2996466"/>
    <lineage>
        <taxon>Archaea</taxon>
        <taxon>Methanobacteriati</taxon>
        <taxon>Methanobacteriota</taxon>
        <taxon>Stenosarchaea group</taxon>
        <taxon>Halobacteria</taxon>
        <taxon>Halobacteriales</taxon>
        <taxon>Haloferacaceae</taxon>
        <taxon>Halobellus</taxon>
    </lineage>
</organism>
<accession>A0ABD5MB51</accession>